<dbReference type="Pfam" id="PF00544">
    <property type="entry name" value="Pectate_lyase_4"/>
    <property type="match status" value="1"/>
</dbReference>
<dbReference type="InterPro" id="IPR012334">
    <property type="entry name" value="Pectin_lyas_fold"/>
</dbReference>
<keyword evidence="4" id="KW-0119">Carbohydrate metabolism</keyword>
<keyword evidence="3 4" id="KW-0456">Lyase</keyword>
<dbReference type="SUPFAM" id="SSF51126">
    <property type="entry name" value="Pectin lyase-like"/>
    <property type="match status" value="1"/>
</dbReference>
<evidence type="ECO:0000256" key="5">
    <source>
        <dbReference type="SAM" id="SignalP"/>
    </source>
</evidence>
<dbReference type="Gene3D" id="2.160.20.10">
    <property type="entry name" value="Single-stranded right-handed beta-helix, Pectin lyase-like"/>
    <property type="match status" value="1"/>
</dbReference>
<dbReference type="PANTHER" id="PTHR31683:SF18">
    <property type="entry name" value="PECTATE LYASE 21-RELATED"/>
    <property type="match status" value="1"/>
</dbReference>
<comment type="subcellular location">
    <subcellularLocation>
        <location evidence="4">Secreted</location>
    </subcellularLocation>
</comment>
<dbReference type="Proteomes" id="UP001447188">
    <property type="component" value="Unassembled WGS sequence"/>
</dbReference>
<protein>
    <recommendedName>
        <fullName evidence="6">Pectate lyase domain-containing protein</fullName>
    </recommendedName>
</protein>
<dbReference type="PANTHER" id="PTHR31683">
    <property type="entry name" value="PECTATE LYASE 18-RELATED"/>
    <property type="match status" value="1"/>
</dbReference>
<comment type="caution">
    <text evidence="7">The sequence shown here is derived from an EMBL/GenBank/DDBJ whole genome shotgun (WGS) entry which is preliminary data.</text>
</comment>
<dbReference type="InterPro" id="IPR002022">
    <property type="entry name" value="Pec_lyase"/>
</dbReference>
<accession>A0ABR3GRR7</accession>
<evidence type="ECO:0000313" key="8">
    <source>
        <dbReference type="Proteomes" id="UP001447188"/>
    </source>
</evidence>
<feature type="chain" id="PRO_5046145450" description="Pectate lyase domain-containing protein" evidence="5">
    <location>
        <begin position="18"/>
        <end position="457"/>
    </location>
</feature>
<dbReference type="InterPro" id="IPR045032">
    <property type="entry name" value="PEL"/>
</dbReference>
<evidence type="ECO:0000256" key="1">
    <source>
        <dbReference type="ARBA" id="ARBA00010980"/>
    </source>
</evidence>
<gene>
    <name evidence="7" type="ORF">Q9L58_002335</name>
</gene>
<organism evidence="7 8">
    <name type="scientific">Discina gigas</name>
    <dbReference type="NCBI Taxonomy" id="1032678"/>
    <lineage>
        <taxon>Eukaryota</taxon>
        <taxon>Fungi</taxon>
        <taxon>Dikarya</taxon>
        <taxon>Ascomycota</taxon>
        <taxon>Pezizomycotina</taxon>
        <taxon>Pezizomycetes</taxon>
        <taxon>Pezizales</taxon>
        <taxon>Discinaceae</taxon>
        <taxon>Discina</taxon>
    </lineage>
</organism>
<dbReference type="EMBL" id="JBBBZM010000020">
    <property type="protein sequence ID" value="KAL0638609.1"/>
    <property type="molecule type" value="Genomic_DNA"/>
</dbReference>
<comment type="similarity">
    <text evidence="1 4">Belongs to the polysaccharide lyase 1 family.</text>
</comment>
<sequence>MARLFLVLSFAAGLVVADTDPQIWGFGEHTTGGALAPGKSIYTVKNFNELRTALKNGGKPDDPKIIYIDGVLDGDYLADGTLATEAYYARNTQYTWERYLNSFNSTLKAILGNSTDPADAEELKIIEAQETHRQAASKEQEKQIAVRIGNNTSIQSVEKAKFANIQNAYLAINFTDNVILRNFEIYSPIDLFPEWDPTDGALGNWNSKYDGVGIVTSSNIWIDHLTLSDGDHPDSEEPIVFGKRVQRHDGLIDITEGSDGVTLSFNKFLDHDKTHLIGNNDAGNLGPGDTGKLHVTMYGNHYFNSIQRSPRVRFGDVHVFNNFYQGISSGNEKITYYIGMGINSTILSERNAFEINGTESMTTKTKLVIGNYNGYKFKDVGSTVNGTDVDLEAIAKTKFDTAKATQIAAAAAAGKAVAEWATHEYTNEVFAPDYFYRQKKTEDVKKWVLANAGFGNL</sequence>
<reference evidence="7 8" key="1">
    <citation type="submission" date="2024-02" db="EMBL/GenBank/DDBJ databases">
        <title>Discinaceae phylogenomics.</title>
        <authorList>
            <person name="Dirks A.C."/>
            <person name="James T.Y."/>
        </authorList>
    </citation>
    <scope>NUCLEOTIDE SEQUENCE [LARGE SCALE GENOMIC DNA]</scope>
    <source>
        <strain evidence="7 8">ACD0624</strain>
    </source>
</reference>
<evidence type="ECO:0000256" key="4">
    <source>
        <dbReference type="RuleBase" id="RU361173"/>
    </source>
</evidence>
<dbReference type="SMART" id="SM00656">
    <property type="entry name" value="Amb_all"/>
    <property type="match status" value="1"/>
</dbReference>
<evidence type="ECO:0000313" key="7">
    <source>
        <dbReference type="EMBL" id="KAL0638609.1"/>
    </source>
</evidence>
<name>A0ABR3GRR7_9PEZI</name>
<feature type="signal peptide" evidence="5">
    <location>
        <begin position="1"/>
        <end position="17"/>
    </location>
</feature>
<dbReference type="InterPro" id="IPR011050">
    <property type="entry name" value="Pectin_lyase_fold/virulence"/>
</dbReference>
<evidence type="ECO:0000256" key="3">
    <source>
        <dbReference type="ARBA" id="ARBA00023239"/>
    </source>
</evidence>
<keyword evidence="2 5" id="KW-0732">Signal</keyword>
<keyword evidence="4" id="KW-0624">Polysaccharide degradation</keyword>
<evidence type="ECO:0000256" key="2">
    <source>
        <dbReference type="ARBA" id="ARBA00022729"/>
    </source>
</evidence>
<evidence type="ECO:0000259" key="6">
    <source>
        <dbReference type="SMART" id="SM00656"/>
    </source>
</evidence>
<feature type="domain" description="Pectate lyase" evidence="6">
    <location>
        <begin position="124"/>
        <end position="359"/>
    </location>
</feature>
<keyword evidence="4" id="KW-0964">Secreted</keyword>
<keyword evidence="8" id="KW-1185">Reference proteome</keyword>
<proteinExistence type="inferred from homology"/>